<evidence type="ECO:0000313" key="5">
    <source>
        <dbReference type="EMBL" id="SFD46119.1"/>
    </source>
</evidence>
<evidence type="ECO:0000313" key="4">
    <source>
        <dbReference type="EMBL" id="SEG93557.1"/>
    </source>
</evidence>
<gene>
    <name evidence="4" type="ORF">SAMN02982929_05850</name>
    <name evidence="5" type="ORF">SAMN05216506_104380</name>
</gene>
<evidence type="ECO:0000313" key="7">
    <source>
        <dbReference type="Proteomes" id="UP000236729"/>
    </source>
</evidence>
<dbReference type="InterPro" id="IPR036388">
    <property type="entry name" value="WH-like_DNA-bd_sf"/>
</dbReference>
<protein>
    <submittedName>
        <fullName evidence="4">Sugar kinase of the NBD/HSP70 family, may contain an N-terminal HTH domain</fullName>
    </submittedName>
</protein>
<feature type="domain" description="HTH marR-type" evidence="3">
    <location>
        <begin position="25"/>
        <end position="70"/>
    </location>
</feature>
<dbReference type="Gene3D" id="1.10.10.10">
    <property type="entry name" value="Winged helix-like DNA-binding domain superfamily/Winged helix DNA-binding domain"/>
    <property type="match status" value="1"/>
</dbReference>
<evidence type="ECO:0000256" key="1">
    <source>
        <dbReference type="ARBA" id="ARBA00006479"/>
    </source>
</evidence>
<dbReference type="PANTHER" id="PTHR18964:SF149">
    <property type="entry name" value="BIFUNCTIONAL UDP-N-ACETYLGLUCOSAMINE 2-EPIMERASE_N-ACETYLMANNOSAMINE KINASE"/>
    <property type="match status" value="1"/>
</dbReference>
<dbReference type="Pfam" id="PF00480">
    <property type="entry name" value="ROK"/>
    <property type="match status" value="1"/>
</dbReference>
<dbReference type="PANTHER" id="PTHR18964">
    <property type="entry name" value="ROK (REPRESSOR, ORF, KINASE) FAMILY"/>
    <property type="match status" value="1"/>
</dbReference>
<dbReference type="InterPro" id="IPR043129">
    <property type="entry name" value="ATPase_NBD"/>
</dbReference>
<dbReference type="InterPro" id="IPR000600">
    <property type="entry name" value="ROK"/>
</dbReference>
<comment type="similarity">
    <text evidence="1">Belongs to the ROK (NagC/XylR) family.</text>
</comment>
<evidence type="ECO:0000259" key="3">
    <source>
        <dbReference type="Pfam" id="PF12802"/>
    </source>
</evidence>
<dbReference type="GO" id="GO:0016301">
    <property type="term" value="F:kinase activity"/>
    <property type="evidence" value="ECO:0007669"/>
    <property type="project" value="UniProtKB-KW"/>
</dbReference>
<reference evidence="6 7" key="1">
    <citation type="submission" date="2016-10" db="EMBL/GenBank/DDBJ databases">
        <authorList>
            <person name="Varghese N."/>
            <person name="Submissions S."/>
        </authorList>
    </citation>
    <scope>NUCLEOTIDE SEQUENCE [LARGE SCALE GENOMIC DNA]</scope>
    <source>
        <strain evidence="7">ATCC 20501</strain>
        <strain evidence="5 6">CGMCC 4.3529</strain>
    </source>
</reference>
<name>A0A1H6E7B6_9PSEU</name>
<dbReference type="GO" id="GO:0003700">
    <property type="term" value="F:DNA-binding transcription factor activity"/>
    <property type="evidence" value="ECO:0007669"/>
    <property type="project" value="InterPro"/>
</dbReference>
<accession>A0A1H6E7B6</accession>
<reference evidence="4" key="2">
    <citation type="submission" date="2016-10" db="EMBL/GenBank/DDBJ databases">
        <authorList>
            <person name="de Groot N.N."/>
        </authorList>
    </citation>
    <scope>NUCLEOTIDE SEQUENCE [LARGE SCALE GENOMIC DNA]</scope>
    <source>
        <strain evidence="4">ATCC 20501</strain>
    </source>
</reference>
<accession>A0A1I1SI11</accession>
<keyword evidence="6" id="KW-1185">Reference proteome</keyword>
<dbReference type="SUPFAM" id="SSF53067">
    <property type="entry name" value="Actin-like ATPase domain"/>
    <property type="match status" value="1"/>
</dbReference>
<keyword evidence="4" id="KW-0808">Transferase</keyword>
<dbReference type="EMBL" id="FNVB01000009">
    <property type="protein sequence ID" value="SEG93557.1"/>
    <property type="molecule type" value="Genomic_DNA"/>
</dbReference>
<dbReference type="SMR" id="A0A1H6E7B6"/>
<keyword evidence="4" id="KW-0418">Kinase</keyword>
<evidence type="ECO:0000313" key="6">
    <source>
        <dbReference type="Proteomes" id="UP000199690"/>
    </source>
</evidence>
<dbReference type="Proteomes" id="UP000236729">
    <property type="component" value="Unassembled WGS sequence"/>
</dbReference>
<sequence>MVREASGSRDGSPRLLREINDRAAIEAMLRRGALTRAELEAAIGLSKPATVSLLARLEKAGMVRRGELRGGNRGPAAQMWSVNGDLAHVAGVSLVPDEVDVVIADITGEIRVQHRSALPSGAGAPEAFAEAVVEAAGRVGLHSDQLAKVVVGAQGGVDPATGHLGFAPHLPGWEGFDVPGRLREALGTDVLVDNDVNLVALVEMTTGRARDVRDFVLVWLGDGLGAAVVIDRVLHRGATGGAGEIDWIRVPDRARQDTGVDRTGDRLGRLLSYRSINKLARAHGIKARNAVAAVQAARAGGADGRAFLTDLARRIATGVAGVVSVLDPELVLLTAEIAQVGGPELTDLVTAELHRLVVPRTPVEPAQCTDDAVRAGALQVALGLAREQVFGLPVTAVGVRSVPHEEQSRPGAGVQQGTEEEAR</sequence>
<feature type="region of interest" description="Disordered" evidence="2">
    <location>
        <begin position="401"/>
        <end position="423"/>
    </location>
</feature>
<dbReference type="InterPro" id="IPR000835">
    <property type="entry name" value="HTH_MarR-typ"/>
</dbReference>
<dbReference type="InterPro" id="IPR036390">
    <property type="entry name" value="WH_DNA-bd_sf"/>
</dbReference>
<dbReference type="Proteomes" id="UP000199690">
    <property type="component" value="Unassembled WGS sequence"/>
</dbReference>
<organism evidence="4 7">
    <name type="scientific">Saccharopolyspora kobensis</name>
    <dbReference type="NCBI Taxonomy" id="146035"/>
    <lineage>
        <taxon>Bacteria</taxon>
        <taxon>Bacillati</taxon>
        <taxon>Actinomycetota</taxon>
        <taxon>Actinomycetes</taxon>
        <taxon>Pseudonocardiales</taxon>
        <taxon>Pseudonocardiaceae</taxon>
        <taxon>Saccharopolyspora</taxon>
    </lineage>
</organism>
<dbReference type="RefSeq" id="WP_235863500.1">
    <property type="nucleotide sequence ID" value="NZ_FNVB01000009.1"/>
</dbReference>
<dbReference type="AlphaFoldDB" id="A0A1H6E7B6"/>
<dbReference type="Gene3D" id="3.30.420.40">
    <property type="match status" value="2"/>
</dbReference>
<dbReference type="Pfam" id="PF12802">
    <property type="entry name" value="MarR_2"/>
    <property type="match status" value="1"/>
</dbReference>
<dbReference type="EMBL" id="FOME01000004">
    <property type="protein sequence ID" value="SFD46119.1"/>
    <property type="molecule type" value="Genomic_DNA"/>
</dbReference>
<proteinExistence type="inferred from homology"/>
<dbReference type="SUPFAM" id="SSF46785">
    <property type="entry name" value="Winged helix' DNA-binding domain"/>
    <property type="match status" value="1"/>
</dbReference>
<evidence type="ECO:0000256" key="2">
    <source>
        <dbReference type="SAM" id="MobiDB-lite"/>
    </source>
</evidence>